<accession>A0A2M7XFJ1</accession>
<dbReference type="AlphaFoldDB" id="A0A2M7XFJ1"/>
<evidence type="ECO:0000313" key="1">
    <source>
        <dbReference type="EMBL" id="PJA46647.1"/>
    </source>
</evidence>
<dbReference type="EMBL" id="PFWT01000009">
    <property type="protein sequence ID" value="PJA46647.1"/>
    <property type="molecule type" value="Genomic_DNA"/>
</dbReference>
<dbReference type="InterPro" id="IPR014729">
    <property type="entry name" value="Rossmann-like_a/b/a_fold"/>
</dbReference>
<sequence>MATCIFPGKFEPFHTGQLMVVQGMMKTCDRVIIAICGGGQEEMFNAEEVRDMISAALLNESIMDAQIVVVDDCISDEDWVDKLLEVAERPADEVAIWSGKDDVLALADKAGIATKRITHVPGHDSAEIREMIKNKDRAWMTKVPGGANDVVMRHMNK</sequence>
<organism evidence="1 2">
    <name type="scientific">Candidatus Uhrbacteria bacterium CG_4_9_14_3_um_filter_41_35</name>
    <dbReference type="NCBI Taxonomy" id="1975034"/>
    <lineage>
        <taxon>Bacteria</taxon>
        <taxon>Candidatus Uhriibacteriota</taxon>
    </lineage>
</organism>
<dbReference type="Gene3D" id="3.40.50.620">
    <property type="entry name" value="HUPs"/>
    <property type="match status" value="1"/>
</dbReference>
<proteinExistence type="predicted"/>
<dbReference type="Proteomes" id="UP000231263">
    <property type="component" value="Unassembled WGS sequence"/>
</dbReference>
<comment type="caution">
    <text evidence="1">The sequence shown here is derived from an EMBL/GenBank/DDBJ whole genome shotgun (WGS) entry which is preliminary data.</text>
</comment>
<evidence type="ECO:0008006" key="3">
    <source>
        <dbReference type="Google" id="ProtNLM"/>
    </source>
</evidence>
<reference evidence="2" key="1">
    <citation type="submission" date="2017-09" db="EMBL/GenBank/DDBJ databases">
        <title>Depth-based differentiation of microbial function through sediment-hosted aquifers and enrichment of novel symbionts in the deep terrestrial subsurface.</title>
        <authorList>
            <person name="Probst A.J."/>
            <person name="Ladd B."/>
            <person name="Jarett J.K."/>
            <person name="Geller-Mcgrath D.E."/>
            <person name="Sieber C.M.K."/>
            <person name="Emerson J.B."/>
            <person name="Anantharaman K."/>
            <person name="Thomas B.C."/>
            <person name="Malmstrom R."/>
            <person name="Stieglmeier M."/>
            <person name="Klingl A."/>
            <person name="Woyke T."/>
            <person name="Ryan C.M."/>
            <person name="Banfield J.F."/>
        </authorList>
    </citation>
    <scope>NUCLEOTIDE SEQUENCE [LARGE SCALE GENOMIC DNA]</scope>
</reference>
<protein>
    <recommendedName>
        <fullName evidence="3">Cytidyltransferase-like domain-containing protein</fullName>
    </recommendedName>
</protein>
<name>A0A2M7XFJ1_9BACT</name>
<evidence type="ECO:0000313" key="2">
    <source>
        <dbReference type="Proteomes" id="UP000231263"/>
    </source>
</evidence>
<dbReference type="SUPFAM" id="SSF52374">
    <property type="entry name" value="Nucleotidylyl transferase"/>
    <property type="match status" value="1"/>
</dbReference>
<gene>
    <name evidence="1" type="ORF">CO173_02665</name>
</gene>